<accession>A0A9Q0VMI3</accession>
<comment type="caution">
    <text evidence="2">The sequence shown here is derived from an EMBL/GenBank/DDBJ whole genome shotgun (WGS) entry which is preliminary data.</text>
</comment>
<sequence length="92" mass="10256">MFSLYLVSAVDFSHEEIATELEVNFTLQVKLRVLLAQEGLIRRLHVSEGSSAAGRKLSKLNSNKEDTFGVPVQIFSPSHLSPSERKDLEQKG</sequence>
<evidence type="ECO:0000256" key="1">
    <source>
        <dbReference type="SAM" id="MobiDB-lite"/>
    </source>
</evidence>
<keyword evidence="3" id="KW-1185">Reference proteome</keyword>
<reference evidence="2" key="2">
    <citation type="journal article" date="2023" name="Int. J. Mol. Sci.">
        <title>De Novo Assembly and Annotation of 11 Diverse Shrub Willow (Salix) Genomes Reveals Novel Gene Organization in Sex-Linked Regions.</title>
        <authorList>
            <person name="Hyden B."/>
            <person name="Feng K."/>
            <person name="Yates T.B."/>
            <person name="Jawdy S."/>
            <person name="Cereghino C."/>
            <person name="Smart L.B."/>
            <person name="Muchero W."/>
        </authorList>
    </citation>
    <scope>NUCLEOTIDE SEQUENCE [LARGE SCALE GENOMIC DNA]</scope>
    <source>
        <tissue evidence="2">Shoot tip</tissue>
    </source>
</reference>
<feature type="region of interest" description="Disordered" evidence="1">
    <location>
        <begin position="73"/>
        <end position="92"/>
    </location>
</feature>
<protein>
    <submittedName>
        <fullName evidence="2">Uncharacterized protein</fullName>
    </submittedName>
</protein>
<gene>
    <name evidence="2" type="ORF">OIU85_001969</name>
</gene>
<proteinExistence type="predicted"/>
<evidence type="ECO:0000313" key="3">
    <source>
        <dbReference type="Proteomes" id="UP001151529"/>
    </source>
</evidence>
<dbReference type="AlphaFoldDB" id="A0A9Q0VMI3"/>
<feature type="compositionally biased region" description="Basic and acidic residues" evidence="1">
    <location>
        <begin position="82"/>
        <end position="92"/>
    </location>
</feature>
<name>A0A9Q0VMI3_SALVM</name>
<dbReference type="EMBL" id="JAPFFL010000001">
    <property type="protein sequence ID" value="KAJ6751489.1"/>
    <property type="molecule type" value="Genomic_DNA"/>
</dbReference>
<dbReference type="Proteomes" id="UP001151529">
    <property type="component" value="Chromosome 16"/>
</dbReference>
<evidence type="ECO:0000313" key="2">
    <source>
        <dbReference type="EMBL" id="KAJ6751489.1"/>
    </source>
</evidence>
<organism evidence="2 3">
    <name type="scientific">Salix viminalis</name>
    <name type="common">Common osier</name>
    <name type="synonym">Basket willow</name>
    <dbReference type="NCBI Taxonomy" id="40686"/>
    <lineage>
        <taxon>Eukaryota</taxon>
        <taxon>Viridiplantae</taxon>
        <taxon>Streptophyta</taxon>
        <taxon>Embryophyta</taxon>
        <taxon>Tracheophyta</taxon>
        <taxon>Spermatophyta</taxon>
        <taxon>Magnoliopsida</taxon>
        <taxon>eudicotyledons</taxon>
        <taxon>Gunneridae</taxon>
        <taxon>Pentapetalae</taxon>
        <taxon>rosids</taxon>
        <taxon>fabids</taxon>
        <taxon>Malpighiales</taxon>
        <taxon>Salicaceae</taxon>
        <taxon>Saliceae</taxon>
        <taxon>Salix</taxon>
    </lineage>
</organism>
<reference evidence="2" key="1">
    <citation type="submission" date="2022-11" db="EMBL/GenBank/DDBJ databases">
        <authorList>
            <person name="Hyden B.L."/>
            <person name="Feng K."/>
            <person name="Yates T."/>
            <person name="Jawdy S."/>
            <person name="Smart L.B."/>
            <person name="Muchero W."/>
        </authorList>
    </citation>
    <scope>NUCLEOTIDE SEQUENCE</scope>
    <source>
        <tissue evidence="2">Shoot tip</tissue>
    </source>
</reference>